<keyword evidence="2" id="KW-1185">Reference proteome</keyword>
<organism evidence="1 2">
    <name type="scientific">Paracoccus haeundaensis</name>
    <dbReference type="NCBI Taxonomy" id="225362"/>
    <lineage>
        <taxon>Bacteria</taxon>
        <taxon>Pseudomonadati</taxon>
        <taxon>Pseudomonadota</taxon>
        <taxon>Alphaproteobacteria</taxon>
        <taxon>Rhodobacterales</taxon>
        <taxon>Paracoccaceae</taxon>
        <taxon>Paracoccus</taxon>
    </lineage>
</organism>
<protein>
    <submittedName>
        <fullName evidence="1">Uncharacterized protein</fullName>
    </submittedName>
</protein>
<gene>
    <name evidence="1" type="ORF">FHD67_19965</name>
</gene>
<comment type="caution">
    <text evidence="1">The sequence shown here is derived from an EMBL/GenBank/DDBJ whole genome shotgun (WGS) entry which is preliminary data.</text>
</comment>
<accession>A0A5C4R1H2</accession>
<reference evidence="1 2" key="1">
    <citation type="submission" date="2019-06" db="EMBL/GenBank/DDBJ databases">
        <authorList>
            <person name="Li J."/>
        </authorList>
    </citation>
    <scope>NUCLEOTIDE SEQUENCE [LARGE SCALE GENOMIC DNA]</scope>
    <source>
        <strain evidence="1 2">CGMCC 1.8012</strain>
    </source>
</reference>
<evidence type="ECO:0000313" key="2">
    <source>
        <dbReference type="Proteomes" id="UP000304880"/>
    </source>
</evidence>
<sequence length="59" mass="6562">MSLYIATHWNGTAWVDLHADPLPFKDAQQKLHSAAWTHQSVRLRPAPAATEFPAADPVQ</sequence>
<evidence type="ECO:0000313" key="1">
    <source>
        <dbReference type="EMBL" id="TNH37507.1"/>
    </source>
</evidence>
<dbReference type="EMBL" id="VDDC01000085">
    <property type="protein sequence ID" value="TNH37507.1"/>
    <property type="molecule type" value="Genomic_DNA"/>
</dbReference>
<dbReference type="RefSeq" id="WP_127899881.1">
    <property type="nucleotide sequence ID" value="NZ_VDDC01000085.1"/>
</dbReference>
<dbReference type="Proteomes" id="UP000304880">
    <property type="component" value="Unassembled WGS sequence"/>
</dbReference>
<proteinExistence type="predicted"/>
<name>A0A5C4R1H2_9RHOB</name>
<dbReference type="AlphaFoldDB" id="A0A5C4R1H2"/>